<feature type="domain" description="DUF6383" evidence="2">
    <location>
        <begin position="916"/>
        <end position="990"/>
    </location>
</feature>
<keyword evidence="1" id="KW-0732">Signal</keyword>
<feature type="chain" id="PRO_5042154478" description="DUF6383 domain-containing protein" evidence="1">
    <location>
        <begin position="26"/>
        <end position="991"/>
    </location>
</feature>
<gene>
    <name evidence="3" type="ORF">HMPREF1059_02903</name>
</gene>
<evidence type="ECO:0000313" key="4">
    <source>
        <dbReference type="Proteomes" id="UP000006262"/>
    </source>
</evidence>
<dbReference type="AlphaFoldDB" id="A0AAD2YHK5"/>
<sequence>MNKGIFTLMTAALLSAGSAVMPVNAASEITAYSTVNKDKVLANGVKFYLQKSTEAKAGETYYTVKEVTLKDKTKVWTLTEAESAEKASVFEVSNYAKVGNQYTFSLSANGKVVTFQKDASSIEDGADLNADARTTTILSTVNKLSAIKTLPAFLKEATGFSVILATEVETMDAEALNTYNKNGFTFGFNAPTELVSNPFAQPIYAVDYTEEVATAAEGETFGNTYFVVGGTEKALKALKEDYKDGTLDEKDLLFNKDIKILALKKDVKYDVKAAKTTAYKLETVAGDKANVAEHSAAFMVTEFDKLANPDEYQLKIKSPEAETALYMGAIRFTSTDTKTYVTTVEEGEIGSLINATLGASTYLKPSVLLKEGVANFVNVYFTSSNESQKDKSLTTEYHKYLVPGVSEGSFVYNAMAANDVNFKSAASQWAVKDFDGKYTFTLVNRETQQELELSMQETKVKGEYEVVATGEDKKFGNLTEDGKKDTEEMKTIAGTKVKFIPVEKVAGFLDLSKEEMEAGVSLLFKGKTDLIGEKTFYAAMKEQNTLTPSMKASELASLSIEKAKGKINEDDKDAVENYTIQVVDVAYLKDGKVVAAKDTLFVPTYTIFHVTGEGDDAKTFCLGEDMKYTEKSEGTNPAEFYFRQNANGSYAMGFAENGPVSFGDEGTINASAKAIGVSQELAFTNDEASVYDMKADKFANVTVQVNDNSDKTTLAAEPRHASFDDVDQLGSINYQLNKNGITEGILSAESMIFWLDTADSKATTPYFYISKGIEVAEGEETPAERMFMYNAKDSMQVFDEGSAVASFNEKYMLEGSTSKDAKVIFRPAIIAGVDTINTVVNGKAAVVVAEEDKAEEVLGGLDNFKFGICLADPAVEGEYVIYSKADNSKYVYALNGKLGLGSEEEAMVFTLGTEVPTGNESIDNATSSIVVTGNAGSVTIQGAQGETAYVRNLLGMPLAETVVTSDNATIAVPAGIVLVTVGDETVKVVVK</sequence>
<dbReference type="RefSeq" id="WP_005866902.1">
    <property type="nucleotide sequence ID" value="NZ_JH976489.1"/>
</dbReference>
<dbReference type="Pfam" id="PF19910">
    <property type="entry name" value="DUF6383"/>
    <property type="match status" value="1"/>
</dbReference>
<accession>A0AAD2YHK5</accession>
<dbReference type="Proteomes" id="UP000006262">
    <property type="component" value="Unassembled WGS sequence"/>
</dbReference>
<protein>
    <recommendedName>
        <fullName evidence="2">DUF6383 domain-containing protein</fullName>
    </recommendedName>
</protein>
<evidence type="ECO:0000313" key="3">
    <source>
        <dbReference type="EMBL" id="EKN23996.1"/>
    </source>
</evidence>
<name>A0AAD2YHK5_PARDI</name>
<proteinExistence type="predicted"/>
<organism evidence="3 4">
    <name type="scientific">Parabacteroides distasonis CL09T03C24</name>
    <dbReference type="NCBI Taxonomy" id="999417"/>
    <lineage>
        <taxon>Bacteria</taxon>
        <taxon>Pseudomonadati</taxon>
        <taxon>Bacteroidota</taxon>
        <taxon>Bacteroidia</taxon>
        <taxon>Bacteroidales</taxon>
        <taxon>Tannerellaceae</taxon>
        <taxon>Parabacteroides</taxon>
    </lineage>
</organism>
<dbReference type="InterPro" id="IPR045963">
    <property type="entry name" value="DUF6383"/>
</dbReference>
<evidence type="ECO:0000259" key="2">
    <source>
        <dbReference type="Pfam" id="PF19910"/>
    </source>
</evidence>
<feature type="signal peptide" evidence="1">
    <location>
        <begin position="1"/>
        <end position="25"/>
    </location>
</feature>
<comment type="caution">
    <text evidence="3">The sequence shown here is derived from an EMBL/GenBank/DDBJ whole genome shotgun (WGS) entry which is preliminary data.</text>
</comment>
<reference evidence="3 4" key="1">
    <citation type="submission" date="2012-02" db="EMBL/GenBank/DDBJ databases">
        <title>The Genome Sequence of Parabacteroides distasonis CL09T03C24.</title>
        <authorList>
            <consortium name="The Broad Institute Genome Sequencing Platform"/>
            <person name="Earl A."/>
            <person name="Ward D."/>
            <person name="Feldgarden M."/>
            <person name="Gevers D."/>
            <person name="Zitomersky N.L."/>
            <person name="Coyne M.J."/>
            <person name="Comstock L.E."/>
            <person name="Young S.K."/>
            <person name="Zeng Q."/>
            <person name="Gargeya S."/>
            <person name="Fitzgerald M."/>
            <person name="Haas B."/>
            <person name="Abouelleil A."/>
            <person name="Alvarado L."/>
            <person name="Arachchi H.M."/>
            <person name="Berlin A."/>
            <person name="Chapman S.B."/>
            <person name="Gearin G."/>
            <person name="Goldberg J."/>
            <person name="Griggs A."/>
            <person name="Gujja S."/>
            <person name="Hansen M."/>
            <person name="Heiman D."/>
            <person name="Howarth C."/>
            <person name="Larimer J."/>
            <person name="Lui A."/>
            <person name="MacDonald P.J.P."/>
            <person name="McCowen C."/>
            <person name="Montmayeur A."/>
            <person name="Murphy C."/>
            <person name="Neiman D."/>
            <person name="Pearson M."/>
            <person name="Priest M."/>
            <person name="Roberts A."/>
            <person name="Saif S."/>
            <person name="Shea T."/>
            <person name="Sisk P."/>
            <person name="Stolte C."/>
            <person name="Sykes S."/>
            <person name="Wortman J."/>
            <person name="Nusbaum C."/>
            <person name="Birren B."/>
        </authorList>
    </citation>
    <scope>NUCLEOTIDE SEQUENCE [LARGE SCALE GENOMIC DNA]</scope>
    <source>
        <strain evidence="3 4">CL09T03C24</strain>
    </source>
</reference>
<evidence type="ECO:0000256" key="1">
    <source>
        <dbReference type="SAM" id="SignalP"/>
    </source>
</evidence>
<dbReference type="EMBL" id="AGZN01000030">
    <property type="protein sequence ID" value="EKN23996.1"/>
    <property type="molecule type" value="Genomic_DNA"/>
</dbReference>